<accession>A0A815RLU2</accession>
<dbReference type="Pfam" id="PF03782">
    <property type="entry name" value="AMOP"/>
    <property type="match status" value="1"/>
</dbReference>
<dbReference type="PANTHER" id="PTHR13802">
    <property type="entry name" value="MUCIN 4-RELATED"/>
    <property type="match status" value="1"/>
</dbReference>
<dbReference type="EMBL" id="CAJNOJ010000535">
    <property type="protein sequence ID" value="CAF1478517.1"/>
    <property type="molecule type" value="Genomic_DNA"/>
</dbReference>
<evidence type="ECO:0000313" key="6">
    <source>
        <dbReference type="EMBL" id="CAF1478517.1"/>
    </source>
</evidence>
<comment type="subcellular location">
    <subcellularLocation>
        <location evidence="1">Membrane</location>
    </subcellularLocation>
</comment>
<evidence type="ECO:0000256" key="2">
    <source>
        <dbReference type="ARBA" id="ARBA00022692"/>
    </source>
</evidence>
<dbReference type="GO" id="GO:0016020">
    <property type="term" value="C:membrane"/>
    <property type="evidence" value="ECO:0007669"/>
    <property type="project" value="UniProtKB-SubCell"/>
</dbReference>
<comment type="caution">
    <text evidence="6">The sequence shown here is derived from an EMBL/GenBank/DDBJ whole genome shotgun (WGS) entry which is preliminary data.</text>
</comment>
<dbReference type="InterPro" id="IPR005533">
    <property type="entry name" value="AMOP_dom"/>
</dbReference>
<evidence type="ECO:0000313" key="7">
    <source>
        <dbReference type="Proteomes" id="UP000663852"/>
    </source>
</evidence>
<evidence type="ECO:0000256" key="4">
    <source>
        <dbReference type="ARBA" id="ARBA00023136"/>
    </source>
</evidence>
<dbReference type="InterPro" id="IPR051495">
    <property type="entry name" value="Epithelial_Barrier/Signaling"/>
</dbReference>
<dbReference type="AlphaFoldDB" id="A0A815RLU2"/>
<keyword evidence="4" id="KW-0472">Membrane</keyword>
<dbReference type="OrthoDB" id="9972657at2759"/>
<keyword evidence="2" id="KW-0812">Transmembrane</keyword>
<name>A0A815RLU2_ADIRI</name>
<dbReference type="Proteomes" id="UP000663852">
    <property type="component" value="Unassembled WGS sequence"/>
</dbReference>
<gene>
    <name evidence="6" type="ORF">EDS130_LOCUS41281</name>
</gene>
<keyword evidence="3" id="KW-1133">Transmembrane helix</keyword>
<dbReference type="PANTHER" id="PTHR13802:SF52">
    <property type="entry name" value="MUCIN-4"/>
    <property type="match status" value="1"/>
</dbReference>
<feature type="domain" description="AMOP" evidence="5">
    <location>
        <begin position="1"/>
        <end position="150"/>
    </location>
</feature>
<dbReference type="PROSITE" id="PS50856">
    <property type="entry name" value="AMOP"/>
    <property type="match status" value="1"/>
</dbReference>
<evidence type="ECO:0000256" key="1">
    <source>
        <dbReference type="ARBA" id="ARBA00004370"/>
    </source>
</evidence>
<evidence type="ECO:0000256" key="3">
    <source>
        <dbReference type="ARBA" id="ARBA00022989"/>
    </source>
</evidence>
<sequence>MKNIDTCTKWNNNEPNPEPLLQKIRDCPCIVPTSFPKEIYDGAETWKADAGCMASKQPKTCEYHKGAYGCYRHAFKSSGPGSQCCYDKAGNWIGDPFEGAGTLDRERAPDSILSLIQLKKHNDHDVIPWNNCCRNTGMAEEYCRLYFNKRPPGKCQNYIL</sequence>
<organism evidence="6 7">
    <name type="scientific">Adineta ricciae</name>
    <name type="common">Rotifer</name>
    <dbReference type="NCBI Taxonomy" id="249248"/>
    <lineage>
        <taxon>Eukaryota</taxon>
        <taxon>Metazoa</taxon>
        <taxon>Spiralia</taxon>
        <taxon>Gnathifera</taxon>
        <taxon>Rotifera</taxon>
        <taxon>Eurotatoria</taxon>
        <taxon>Bdelloidea</taxon>
        <taxon>Adinetida</taxon>
        <taxon>Adinetidae</taxon>
        <taxon>Adineta</taxon>
    </lineage>
</organism>
<evidence type="ECO:0000259" key="5">
    <source>
        <dbReference type="PROSITE" id="PS50856"/>
    </source>
</evidence>
<dbReference type="SMART" id="SM00723">
    <property type="entry name" value="AMOP"/>
    <property type="match status" value="1"/>
</dbReference>
<proteinExistence type="predicted"/>
<protein>
    <recommendedName>
        <fullName evidence="5">AMOP domain-containing protein</fullName>
    </recommendedName>
</protein>
<reference evidence="6" key="1">
    <citation type="submission" date="2021-02" db="EMBL/GenBank/DDBJ databases">
        <authorList>
            <person name="Nowell W R."/>
        </authorList>
    </citation>
    <scope>NUCLEOTIDE SEQUENCE</scope>
</reference>